<evidence type="ECO:0000313" key="4">
    <source>
        <dbReference type="Proteomes" id="UP000467840"/>
    </source>
</evidence>
<feature type="region of interest" description="Disordered" evidence="1">
    <location>
        <begin position="346"/>
        <end position="373"/>
    </location>
</feature>
<organism evidence="3 4">
    <name type="scientific">Hevea brasiliensis</name>
    <name type="common">Para rubber tree</name>
    <name type="synonym">Siphonia brasiliensis</name>
    <dbReference type="NCBI Taxonomy" id="3981"/>
    <lineage>
        <taxon>Eukaryota</taxon>
        <taxon>Viridiplantae</taxon>
        <taxon>Streptophyta</taxon>
        <taxon>Embryophyta</taxon>
        <taxon>Tracheophyta</taxon>
        <taxon>Spermatophyta</taxon>
        <taxon>Magnoliopsida</taxon>
        <taxon>eudicotyledons</taxon>
        <taxon>Gunneridae</taxon>
        <taxon>Pentapetalae</taxon>
        <taxon>rosids</taxon>
        <taxon>fabids</taxon>
        <taxon>Malpighiales</taxon>
        <taxon>Euphorbiaceae</taxon>
        <taxon>Crotonoideae</taxon>
        <taxon>Micrandreae</taxon>
        <taxon>Hevea</taxon>
    </lineage>
</organism>
<gene>
    <name evidence="3" type="ORF">GH714_003321</name>
</gene>
<dbReference type="PANTHER" id="PTHR31973:SF191">
    <property type="entry name" value="OS05G0489400 PROTEIN"/>
    <property type="match status" value="1"/>
</dbReference>
<evidence type="ECO:0000256" key="1">
    <source>
        <dbReference type="SAM" id="MobiDB-lite"/>
    </source>
</evidence>
<dbReference type="Proteomes" id="UP000467840">
    <property type="component" value="Chromosome 4"/>
</dbReference>
<feature type="domain" description="MULE transposase" evidence="2">
    <location>
        <begin position="185"/>
        <end position="259"/>
    </location>
</feature>
<dbReference type="InterPro" id="IPR018289">
    <property type="entry name" value="MULE_transposase_dom"/>
</dbReference>
<accession>A0A6A6LJH5</accession>
<comment type="caution">
    <text evidence="3">The sequence shown here is derived from an EMBL/GenBank/DDBJ whole genome shotgun (WGS) entry which is preliminary data.</text>
</comment>
<name>A0A6A6LJH5_HEVBR</name>
<dbReference type="Pfam" id="PF10551">
    <property type="entry name" value="MULE"/>
    <property type="match status" value="1"/>
</dbReference>
<evidence type="ECO:0000259" key="2">
    <source>
        <dbReference type="Pfam" id="PF10551"/>
    </source>
</evidence>
<sequence length="463" mass="52405">MHAHINLDKLVPGVADCFFDMNEDIITNNDHLHTSANGDDIGEDIIRHDNQSQMPNAKDDGIGQTVGNRSEVESAHEPDVREAAIPGVDLVDEDYDMVSGDEDVATVFNDIDKENVGGRPKDSQDDDCCRLLDFNAENDIKDPTFQIGMLFKNIYEFKEACRAYGIKHRRNPKDTADLTMQIKAGKFMHIYVAIDPNDCIFPLAYAVIRIECGESWKWFLEMLKNDLQMHNSFSWTFISDRQKGLIGAVSELFPNAEHRRWDLNGIPCAHACSVIFANDEHPEDYIPECYKVDTYAKVYAHYINPINGYEMWPRPSIRYSFTHPVPIEKKKANEYDKRYHEVDGNISTHTTKGKRATSAETYKGNTRITTQGQASEMQADASMYHSTMSKLTHLVTLQWMMDSISQILPRQDKSQLNFATLSGLGQAKTSNREGASHTSKRKERLNAASKLKIFVGCSAGVFE</sequence>
<reference evidence="3 4" key="1">
    <citation type="journal article" date="2020" name="Mol. Plant">
        <title>The Chromosome-Based Rubber Tree Genome Provides New Insights into Spurge Genome Evolution and Rubber Biosynthesis.</title>
        <authorList>
            <person name="Liu J."/>
            <person name="Shi C."/>
            <person name="Shi C.C."/>
            <person name="Li W."/>
            <person name="Zhang Q.J."/>
            <person name="Zhang Y."/>
            <person name="Li K."/>
            <person name="Lu H.F."/>
            <person name="Shi C."/>
            <person name="Zhu S.T."/>
            <person name="Xiao Z.Y."/>
            <person name="Nan H."/>
            <person name="Yue Y."/>
            <person name="Zhu X.G."/>
            <person name="Wu Y."/>
            <person name="Hong X.N."/>
            <person name="Fan G.Y."/>
            <person name="Tong Y."/>
            <person name="Zhang D."/>
            <person name="Mao C.L."/>
            <person name="Liu Y.L."/>
            <person name="Hao S.J."/>
            <person name="Liu W.Q."/>
            <person name="Lv M.Q."/>
            <person name="Zhang H.B."/>
            <person name="Liu Y."/>
            <person name="Hu-Tang G.R."/>
            <person name="Wang J.P."/>
            <person name="Wang J.H."/>
            <person name="Sun Y.H."/>
            <person name="Ni S.B."/>
            <person name="Chen W.B."/>
            <person name="Zhang X.C."/>
            <person name="Jiao Y.N."/>
            <person name="Eichler E.E."/>
            <person name="Li G.H."/>
            <person name="Liu X."/>
            <person name="Gao L.Z."/>
        </authorList>
    </citation>
    <scope>NUCLEOTIDE SEQUENCE [LARGE SCALE GENOMIC DNA]</scope>
    <source>
        <strain evidence="4">cv. GT1</strain>
        <tissue evidence="3">Leaf</tissue>
    </source>
</reference>
<keyword evidence="4" id="KW-1185">Reference proteome</keyword>
<dbReference type="EMBL" id="JAAGAX010000010">
    <property type="protein sequence ID" value="KAF2299779.1"/>
    <property type="molecule type" value="Genomic_DNA"/>
</dbReference>
<feature type="compositionally biased region" description="Polar residues" evidence="1">
    <location>
        <begin position="358"/>
        <end position="373"/>
    </location>
</feature>
<protein>
    <recommendedName>
        <fullName evidence="2">MULE transposase domain-containing protein</fullName>
    </recommendedName>
</protein>
<dbReference type="AlphaFoldDB" id="A0A6A6LJH5"/>
<evidence type="ECO:0000313" key="3">
    <source>
        <dbReference type="EMBL" id="KAF2299779.1"/>
    </source>
</evidence>
<proteinExistence type="predicted"/>
<feature type="region of interest" description="Disordered" evidence="1">
    <location>
        <begin position="51"/>
        <end position="79"/>
    </location>
</feature>
<dbReference type="PANTHER" id="PTHR31973">
    <property type="entry name" value="POLYPROTEIN, PUTATIVE-RELATED"/>
    <property type="match status" value="1"/>
</dbReference>
<feature type="compositionally biased region" description="Basic and acidic residues" evidence="1">
    <location>
        <begin position="70"/>
        <end position="79"/>
    </location>
</feature>